<name>A0A9D0ZG74_9FIRM</name>
<dbReference type="InterPro" id="IPR017850">
    <property type="entry name" value="Alkaline_phosphatase_core_sf"/>
</dbReference>
<reference evidence="2" key="2">
    <citation type="journal article" date="2021" name="PeerJ">
        <title>Extensive microbial diversity within the chicken gut microbiome revealed by metagenomics and culture.</title>
        <authorList>
            <person name="Gilroy R."/>
            <person name="Ravi A."/>
            <person name="Getino M."/>
            <person name="Pursley I."/>
            <person name="Horton D.L."/>
            <person name="Alikhan N.F."/>
            <person name="Baker D."/>
            <person name="Gharbi K."/>
            <person name="Hall N."/>
            <person name="Watson M."/>
            <person name="Adriaenssens E.M."/>
            <person name="Foster-Nyarko E."/>
            <person name="Jarju S."/>
            <person name="Secka A."/>
            <person name="Antonio M."/>
            <person name="Oren A."/>
            <person name="Chaudhuri R.R."/>
            <person name="La Ragione R."/>
            <person name="Hildebrand F."/>
            <person name="Pallen M.J."/>
        </authorList>
    </citation>
    <scope>NUCLEOTIDE SEQUENCE</scope>
    <source>
        <strain evidence="2">ChiSjej1B19-3389</strain>
    </source>
</reference>
<dbReference type="EMBL" id="DVFW01000013">
    <property type="protein sequence ID" value="HIQ80037.1"/>
    <property type="molecule type" value="Genomic_DNA"/>
</dbReference>
<comment type="caution">
    <text evidence="2">The sequence shown here is derived from an EMBL/GenBank/DDBJ whole genome shotgun (WGS) entry which is preliminary data.</text>
</comment>
<accession>A0A9D0ZG74</accession>
<dbReference type="SUPFAM" id="SSF53649">
    <property type="entry name" value="Alkaline phosphatase-like"/>
    <property type="match status" value="1"/>
</dbReference>
<evidence type="ECO:0000259" key="1">
    <source>
        <dbReference type="Pfam" id="PF08241"/>
    </source>
</evidence>
<dbReference type="Pfam" id="PF08241">
    <property type="entry name" value="Methyltransf_11"/>
    <property type="match status" value="1"/>
</dbReference>
<organism evidence="2 3">
    <name type="scientific">Candidatus Scatavimonas merdigallinarum</name>
    <dbReference type="NCBI Taxonomy" id="2840914"/>
    <lineage>
        <taxon>Bacteria</taxon>
        <taxon>Bacillati</taxon>
        <taxon>Bacillota</taxon>
        <taxon>Clostridia</taxon>
        <taxon>Eubacteriales</taxon>
        <taxon>Oscillospiraceae</taxon>
        <taxon>Oscillospiraceae incertae sedis</taxon>
        <taxon>Candidatus Scatavimonas</taxon>
    </lineage>
</organism>
<dbReference type="GO" id="GO:0008757">
    <property type="term" value="F:S-adenosylmethionine-dependent methyltransferase activity"/>
    <property type="evidence" value="ECO:0007669"/>
    <property type="project" value="InterPro"/>
</dbReference>
<dbReference type="Proteomes" id="UP000886787">
    <property type="component" value="Unassembled WGS sequence"/>
</dbReference>
<proteinExistence type="predicted"/>
<sequence>MKVLSIGLDGASFELIQQFIGEGILPTFEQLALEGIFYPLPSTTPPHTAPGWVTSLTGVNPGKHGIYQFWETQAQNYAGEFMGSNDVEVPFIWDLLGEYGRSKGRMTEKLAKKLAVHNTICEQTQEIKSLKDSFDVIFMMNTVHYLSAEAFSKRITEMKQLLKKDGLLCIADVFYQDDTMFHSTVLLDWLTHGGIHHLFLDETCKELRACGYGEIRHQFIENIFTHLIYAYPSGASEQGATLC</sequence>
<dbReference type="InterPro" id="IPR002591">
    <property type="entry name" value="Phosphodiest/P_Trfase"/>
</dbReference>
<dbReference type="Gene3D" id="3.40.720.10">
    <property type="entry name" value="Alkaline Phosphatase, subunit A"/>
    <property type="match status" value="1"/>
</dbReference>
<dbReference type="AlphaFoldDB" id="A0A9D0ZG74"/>
<dbReference type="Pfam" id="PF01663">
    <property type="entry name" value="Phosphodiest"/>
    <property type="match status" value="1"/>
</dbReference>
<evidence type="ECO:0000313" key="2">
    <source>
        <dbReference type="EMBL" id="HIQ80037.1"/>
    </source>
</evidence>
<dbReference type="InterPro" id="IPR013216">
    <property type="entry name" value="Methyltransf_11"/>
</dbReference>
<reference evidence="2" key="1">
    <citation type="submission" date="2020-10" db="EMBL/GenBank/DDBJ databases">
        <authorList>
            <person name="Gilroy R."/>
        </authorList>
    </citation>
    <scope>NUCLEOTIDE SEQUENCE</scope>
    <source>
        <strain evidence="2">ChiSjej1B19-3389</strain>
    </source>
</reference>
<protein>
    <submittedName>
        <fullName evidence="2">Alkaline phosphatase family protein</fullName>
    </submittedName>
</protein>
<evidence type="ECO:0000313" key="3">
    <source>
        <dbReference type="Proteomes" id="UP000886787"/>
    </source>
</evidence>
<feature type="domain" description="Methyltransferase type 11" evidence="1">
    <location>
        <begin position="110"/>
        <end position="170"/>
    </location>
</feature>
<gene>
    <name evidence="2" type="ORF">IAD32_01975</name>
</gene>